<dbReference type="InterPro" id="IPR036412">
    <property type="entry name" value="HAD-like_sf"/>
</dbReference>
<accession>A0A369UMA7</accession>
<keyword evidence="1" id="KW-0378">Hydrolase</keyword>
<dbReference type="OrthoDB" id="9784466at2"/>
<gene>
    <name evidence="1" type="ORF">DVJ77_08840</name>
</gene>
<dbReference type="Gene3D" id="3.40.50.1000">
    <property type="entry name" value="HAD superfamily/HAD-like"/>
    <property type="match status" value="1"/>
</dbReference>
<dbReference type="Proteomes" id="UP000253782">
    <property type="component" value="Unassembled WGS sequence"/>
</dbReference>
<dbReference type="RefSeq" id="WP_114845109.1">
    <property type="nucleotide sequence ID" value="NZ_JBHSPE010000008.1"/>
</dbReference>
<dbReference type="Pfam" id="PF12710">
    <property type="entry name" value="HAD"/>
    <property type="match status" value="1"/>
</dbReference>
<reference evidence="1 2" key="1">
    <citation type="submission" date="2018-07" db="EMBL/GenBank/DDBJ databases">
        <title>Dyella tabacisoli L4-6T, whole genome shotgun sequence.</title>
        <authorList>
            <person name="Zhou X.-K."/>
            <person name="Li W.-J."/>
            <person name="Duan Y.-Q."/>
        </authorList>
    </citation>
    <scope>NUCLEOTIDE SEQUENCE [LARGE SCALE GENOMIC DNA]</scope>
    <source>
        <strain evidence="1 2">L4-6</strain>
    </source>
</reference>
<dbReference type="AlphaFoldDB" id="A0A369UMA7"/>
<keyword evidence="2" id="KW-1185">Reference proteome</keyword>
<name>A0A369UMA7_9GAMM</name>
<evidence type="ECO:0000313" key="2">
    <source>
        <dbReference type="Proteomes" id="UP000253782"/>
    </source>
</evidence>
<evidence type="ECO:0000313" key="1">
    <source>
        <dbReference type="EMBL" id="RDD81892.1"/>
    </source>
</evidence>
<dbReference type="SUPFAM" id="SSF56784">
    <property type="entry name" value="HAD-like"/>
    <property type="match status" value="1"/>
</dbReference>
<sequence length="233" mass="25734">MEVIDTQAMPVAADTGVAAPRTVLFDFDGVLIHGDAFTLFIRDRFSRSWSCKLLALLALPWLLLRLPFSWKLPARSLVHIALCGLNEARYAVAARAFAKLLVSRPRQFSRDGLLALRRHQAAGDKVIVVTGCEQVLVSSVLEQLGLSELHILASQLRPSLLGMRVKLHNVGRRKPLQLAAHGIEAWQLAYSDSLMDVPMLKPAAEAVLVNGTPALCKKLERALGRSVTRVEWF</sequence>
<dbReference type="InterPro" id="IPR023214">
    <property type="entry name" value="HAD_sf"/>
</dbReference>
<organism evidence="1 2">
    <name type="scientific">Dyella tabacisoli</name>
    <dbReference type="NCBI Taxonomy" id="2282381"/>
    <lineage>
        <taxon>Bacteria</taxon>
        <taxon>Pseudomonadati</taxon>
        <taxon>Pseudomonadota</taxon>
        <taxon>Gammaproteobacteria</taxon>
        <taxon>Lysobacterales</taxon>
        <taxon>Rhodanobacteraceae</taxon>
        <taxon>Dyella</taxon>
    </lineage>
</organism>
<comment type="caution">
    <text evidence="1">The sequence shown here is derived from an EMBL/GenBank/DDBJ whole genome shotgun (WGS) entry which is preliminary data.</text>
</comment>
<dbReference type="EMBL" id="QQAH01000008">
    <property type="protein sequence ID" value="RDD81892.1"/>
    <property type="molecule type" value="Genomic_DNA"/>
</dbReference>
<protein>
    <submittedName>
        <fullName evidence="1">Haloacid dehalogenase-like hydrolase</fullName>
    </submittedName>
</protein>
<proteinExistence type="predicted"/>
<dbReference type="Gene3D" id="1.20.1440.100">
    <property type="entry name" value="SG protein - dephosphorylation function"/>
    <property type="match status" value="1"/>
</dbReference>
<dbReference type="GO" id="GO:0016787">
    <property type="term" value="F:hydrolase activity"/>
    <property type="evidence" value="ECO:0007669"/>
    <property type="project" value="UniProtKB-KW"/>
</dbReference>